<dbReference type="PROSITE" id="PS50883">
    <property type="entry name" value="EAL"/>
    <property type="match status" value="1"/>
</dbReference>
<gene>
    <name evidence="2" type="ORF">AVEN_182841_1</name>
</gene>
<dbReference type="AlphaFoldDB" id="A0A4Y2M0C2"/>
<comment type="caution">
    <text evidence="2">The sequence shown here is derived from an EMBL/GenBank/DDBJ whole genome shotgun (WGS) entry which is preliminary data.</text>
</comment>
<dbReference type="Proteomes" id="UP000499080">
    <property type="component" value="Unassembled WGS sequence"/>
</dbReference>
<reference evidence="2 3" key="1">
    <citation type="journal article" date="2019" name="Sci. Rep.">
        <title>Orb-weaving spider Araneus ventricosus genome elucidates the spidroin gene catalogue.</title>
        <authorList>
            <person name="Kono N."/>
            <person name="Nakamura H."/>
            <person name="Ohtoshi R."/>
            <person name="Moran D.A.P."/>
            <person name="Shinohara A."/>
            <person name="Yoshida Y."/>
            <person name="Fujiwara M."/>
            <person name="Mori M."/>
            <person name="Tomita M."/>
            <person name="Arakawa K."/>
        </authorList>
    </citation>
    <scope>NUCLEOTIDE SEQUENCE [LARGE SCALE GENOMIC DNA]</scope>
</reference>
<evidence type="ECO:0000313" key="3">
    <source>
        <dbReference type="Proteomes" id="UP000499080"/>
    </source>
</evidence>
<name>A0A4Y2M0C2_ARAVE</name>
<dbReference type="EMBL" id="BGPR01006622">
    <property type="protein sequence ID" value="GBN20471.1"/>
    <property type="molecule type" value="Genomic_DNA"/>
</dbReference>
<dbReference type="InterPro" id="IPR001633">
    <property type="entry name" value="EAL_dom"/>
</dbReference>
<feature type="domain" description="EAL" evidence="1">
    <location>
        <begin position="1"/>
        <end position="100"/>
    </location>
</feature>
<keyword evidence="3" id="KW-1185">Reference proteome</keyword>
<sequence length="100" mass="11506">MDYLVRLKIDELGGKYTSPTAFQRVNNQPLIVGQIINFFPTHLIPMKSSRRHHLGLLKTAVHIHQSLTKALPAEGIREIDTRQPIRKKNRCKTGEAQMHR</sequence>
<evidence type="ECO:0000259" key="1">
    <source>
        <dbReference type="PROSITE" id="PS50883"/>
    </source>
</evidence>
<accession>A0A4Y2M0C2</accession>
<protein>
    <recommendedName>
        <fullName evidence="1">EAL domain-containing protein</fullName>
    </recommendedName>
</protein>
<organism evidence="2 3">
    <name type="scientific">Araneus ventricosus</name>
    <name type="common">Orbweaver spider</name>
    <name type="synonym">Epeira ventricosa</name>
    <dbReference type="NCBI Taxonomy" id="182803"/>
    <lineage>
        <taxon>Eukaryota</taxon>
        <taxon>Metazoa</taxon>
        <taxon>Ecdysozoa</taxon>
        <taxon>Arthropoda</taxon>
        <taxon>Chelicerata</taxon>
        <taxon>Arachnida</taxon>
        <taxon>Araneae</taxon>
        <taxon>Araneomorphae</taxon>
        <taxon>Entelegynae</taxon>
        <taxon>Araneoidea</taxon>
        <taxon>Araneidae</taxon>
        <taxon>Araneus</taxon>
    </lineage>
</organism>
<evidence type="ECO:0000313" key="2">
    <source>
        <dbReference type="EMBL" id="GBN20471.1"/>
    </source>
</evidence>
<proteinExistence type="predicted"/>